<feature type="signal peptide" evidence="1">
    <location>
        <begin position="1"/>
        <end position="19"/>
    </location>
</feature>
<organism evidence="2 3">
    <name type="scientific">Mycena sanguinolenta</name>
    <dbReference type="NCBI Taxonomy" id="230812"/>
    <lineage>
        <taxon>Eukaryota</taxon>
        <taxon>Fungi</taxon>
        <taxon>Dikarya</taxon>
        <taxon>Basidiomycota</taxon>
        <taxon>Agaricomycotina</taxon>
        <taxon>Agaricomycetes</taxon>
        <taxon>Agaricomycetidae</taxon>
        <taxon>Agaricales</taxon>
        <taxon>Marasmiineae</taxon>
        <taxon>Mycenaceae</taxon>
        <taxon>Mycena</taxon>
    </lineage>
</organism>
<keyword evidence="3" id="KW-1185">Reference proteome</keyword>
<gene>
    <name evidence="2" type="ORF">MSAN_00268900</name>
</gene>
<evidence type="ECO:0000256" key="1">
    <source>
        <dbReference type="SAM" id="SignalP"/>
    </source>
</evidence>
<accession>A0A8H6ZG90</accession>
<feature type="chain" id="PRO_5034825319" evidence="1">
    <location>
        <begin position="20"/>
        <end position="268"/>
    </location>
</feature>
<evidence type="ECO:0000313" key="2">
    <source>
        <dbReference type="EMBL" id="KAF7378423.1"/>
    </source>
</evidence>
<keyword evidence="1" id="KW-0732">Signal</keyword>
<protein>
    <submittedName>
        <fullName evidence="2">Beta-glucan synthesis-associated</fullName>
    </submittedName>
</protein>
<name>A0A8H6ZG90_9AGAR</name>
<comment type="caution">
    <text evidence="2">The sequence shown here is derived from an EMBL/GenBank/DDBJ whole genome shotgun (WGS) entry which is preliminary data.</text>
</comment>
<sequence>MKTSSISISLASFILSANALVRSSWSVTNVPSTGLTDVTFPLTIVEADHFSGYFLAQQFSFVNSGMGYTGLQPRPDANGKTILHAAFLSFIAGSNTTDKNCFDGADGGPGVSCNVEWNGVYGRRYDLEVKSNGSSVWVGTVIDTVTGARIHIGSYTLPASAGGIQSSHVGFVEWFFWNIEVPENHCALLPYQRTIFGTPHTTHPLSSGFQSTSVEYGDCVGKVAFHTQKVLGGAENNCGFKGMTGWDEHASFNWWRKMVQFVPALRGI</sequence>
<evidence type="ECO:0000313" key="3">
    <source>
        <dbReference type="Proteomes" id="UP000623467"/>
    </source>
</evidence>
<proteinExistence type="predicted"/>
<dbReference type="EMBL" id="JACAZH010000001">
    <property type="protein sequence ID" value="KAF7378423.1"/>
    <property type="molecule type" value="Genomic_DNA"/>
</dbReference>
<dbReference type="Proteomes" id="UP000623467">
    <property type="component" value="Unassembled WGS sequence"/>
</dbReference>
<dbReference type="OrthoDB" id="4935642at2759"/>
<reference evidence="2" key="1">
    <citation type="submission" date="2020-05" db="EMBL/GenBank/DDBJ databases">
        <title>Mycena genomes resolve the evolution of fungal bioluminescence.</title>
        <authorList>
            <person name="Tsai I.J."/>
        </authorList>
    </citation>
    <scope>NUCLEOTIDE SEQUENCE</scope>
    <source>
        <strain evidence="2">160909Yilan</strain>
    </source>
</reference>
<dbReference type="AlphaFoldDB" id="A0A8H6ZG90"/>